<dbReference type="PANTHER" id="PTHR12461:SF100">
    <property type="entry name" value="JMJC DOMAIN-CONTAINING PROTEIN 4"/>
    <property type="match status" value="1"/>
</dbReference>
<dbReference type="PANTHER" id="PTHR12461">
    <property type="entry name" value="HYPOXIA-INDUCIBLE FACTOR 1 ALPHA INHIBITOR-RELATED"/>
    <property type="match status" value="1"/>
</dbReference>
<dbReference type="Pfam" id="PF13621">
    <property type="entry name" value="Cupin_8"/>
    <property type="match status" value="1"/>
</dbReference>
<feature type="compositionally biased region" description="Basic and acidic residues" evidence="2">
    <location>
        <begin position="240"/>
        <end position="250"/>
    </location>
</feature>
<feature type="region of interest" description="Disordered" evidence="2">
    <location>
        <begin position="168"/>
        <end position="250"/>
    </location>
</feature>
<dbReference type="InterPro" id="IPR041667">
    <property type="entry name" value="Cupin_8"/>
</dbReference>
<dbReference type="InterPro" id="IPR014710">
    <property type="entry name" value="RmlC-like_jellyroll"/>
</dbReference>
<organism evidence="4 5">
    <name type="scientific">Coccomyxa subellipsoidea (strain C-169)</name>
    <name type="common">Green microalga</name>
    <dbReference type="NCBI Taxonomy" id="574566"/>
    <lineage>
        <taxon>Eukaryota</taxon>
        <taxon>Viridiplantae</taxon>
        <taxon>Chlorophyta</taxon>
        <taxon>core chlorophytes</taxon>
        <taxon>Trebouxiophyceae</taxon>
        <taxon>Trebouxiophyceae incertae sedis</taxon>
        <taxon>Coccomyxaceae</taxon>
        <taxon>Coccomyxa</taxon>
        <taxon>Coccomyxa subellipsoidea</taxon>
    </lineage>
</organism>
<dbReference type="OrthoDB" id="415358at2759"/>
<dbReference type="EMBL" id="AGSI01000002">
    <property type="protein sequence ID" value="EIE26943.1"/>
    <property type="molecule type" value="Genomic_DNA"/>
</dbReference>
<proteinExistence type="inferred from homology"/>
<dbReference type="PROSITE" id="PS51184">
    <property type="entry name" value="JMJC"/>
    <property type="match status" value="1"/>
</dbReference>
<comment type="caution">
    <text evidence="4">The sequence shown here is derived from an EMBL/GenBank/DDBJ whole genome shotgun (WGS) entry which is preliminary data.</text>
</comment>
<dbReference type="InterPro" id="IPR003347">
    <property type="entry name" value="JmjC_dom"/>
</dbReference>
<reference evidence="4 5" key="1">
    <citation type="journal article" date="2012" name="Genome Biol.">
        <title>The genome of the polar eukaryotic microalga coccomyxa subellipsoidea reveals traits of cold adaptation.</title>
        <authorList>
            <person name="Blanc G."/>
            <person name="Agarkova I."/>
            <person name="Grimwood J."/>
            <person name="Kuo A."/>
            <person name="Brueggeman A."/>
            <person name="Dunigan D."/>
            <person name="Gurnon J."/>
            <person name="Ladunga I."/>
            <person name="Lindquist E."/>
            <person name="Lucas S."/>
            <person name="Pangilinan J."/>
            <person name="Proschold T."/>
            <person name="Salamov A."/>
            <person name="Schmutz J."/>
            <person name="Weeks D."/>
            <person name="Yamada T."/>
            <person name="Claverie J.M."/>
            <person name="Grigoriev I."/>
            <person name="Van Etten J."/>
            <person name="Lomsadze A."/>
            <person name="Borodovsky M."/>
        </authorList>
    </citation>
    <scope>NUCLEOTIDE SEQUENCE [LARGE SCALE GENOMIC DNA]</scope>
    <source>
        <strain evidence="4 5">C-169</strain>
    </source>
</reference>
<dbReference type="GeneID" id="17044952"/>
<accession>I0Z8H4</accession>
<feature type="domain" description="JmjC" evidence="3">
    <location>
        <begin position="16"/>
        <end position="327"/>
    </location>
</feature>
<keyword evidence="5" id="KW-1185">Reference proteome</keyword>
<comment type="similarity">
    <text evidence="1">Belongs to the JARID1 histone demethylase family.</text>
</comment>
<dbReference type="STRING" id="574566.I0Z8H4"/>
<evidence type="ECO:0000259" key="3">
    <source>
        <dbReference type="PROSITE" id="PS51184"/>
    </source>
</evidence>
<dbReference type="SUPFAM" id="SSF51197">
    <property type="entry name" value="Clavaminate synthase-like"/>
    <property type="match status" value="1"/>
</dbReference>
<protein>
    <submittedName>
        <fullName evidence="4">Clavaminate synthase-like protein</fullName>
    </submittedName>
</protein>
<dbReference type="Proteomes" id="UP000007264">
    <property type="component" value="Unassembled WGS sequence"/>
</dbReference>
<sequence length="342" mass="37219">MWQGDALVEVEHREGSKGRFGEGCRKQMRFGEFLERLAAGDDTLYLTTQEARASSGLHHDFHDNLYVLLRGRKRFTLFPPSLAKRMHTHGQIRLIHPSGRIVYEGRGDILADGSDAAEVDKWERRRSAEAELEAAEAASARGEAGAAKRLAAAEQALDAVLEAALKEAADDDYSESEEEGAFSGSDAEGLPEDFHDDYVDSEAEAESGDAAARNGRSCGAAEASNATGDGDLRPGVGLETKGEKAEPDSFSRVDLSAGEAEVSAQFPDFPGLQSALQFDVHAGEMLYLPAGWFHEVQSFGNEHMALNYWTHPPDNLDPGPGGFSKPYVGDYWPTLWALRQCN</sequence>
<dbReference type="AlphaFoldDB" id="I0Z8H4"/>
<evidence type="ECO:0000256" key="1">
    <source>
        <dbReference type="ARBA" id="ARBA00006801"/>
    </source>
</evidence>
<dbReference type="RefSeq" id="XP_005651487.1">
    <property type="nucleotide sequence ID" value="XM_005651430.1"/>
</dbReference>
<evidence type="ECO:0000313" key="4">
    <source>
        <dbReference type="EMBL" id="EIE26943.1"/>
    </source>
</evidence>
<dbReference type="Gene3D" id="2.60.120.10">
    <property type="entry name" value="Jelly Rolls"/>
    <property type="match status" value="2"/>
</dbReference>
<feature type="compositionally biased region" description="Acidic residues" evidence="2">
    <location>
        <begin position="169"/>
        <end position="180"/>
    </location>
</feature>
<dbReference type="eggNOG" id="KOG2508">
    <property type="taxonomic scope" value="Eukaryota"/>
</dbReference>
<evidence type="ECO:0000313" key="5">
    <source>
        <dbReference type="Proteomes" id="UP000007264"/>
    </source>
</evidence>
<evidence type="ECO:0000256" key="2">
    <source>
        <dbReference type="SAM" id="MobiDB-lite"/>
    </source>
</evidence>
<name>I0Z8H4_COCSC</name>
<gene>
    <name evidence="4" type="ORF">COCSUDRAFT_39890</name>
</gene>
<dbReference type="KEGG" id="csl:COCSUDRAFT_39890"/>